<organism evidence="1 2">
    <name type="scientific">Vibrio aestuarianus</name>
    <dbReference type="NCBI Taxonomy" id="28171"/>
    <lineage>
        <taxon>Bacteria</taxon>
        <taxon>Pseudomonadati</taxon>
        <taxon>Pseudomonadota</taxon>
        <taxon>Gammaproteobacteria</taxon>
        <taxon>Vibrionales</taxon>
        <taxon>Vibrionaceae</taxon>
        <taxon>Vibrio</taxon>
    </lineage>
</organism>
<reference evidence="1" key="1">
    <citation type="submission" date="2022-06" db="EMBL/GenBank/DDBJ databases">
        <authorList>
            <person name="Goudenege D."/>
            <person name="Le Roux F."/>
        </authorList>
    </citation>
    <scope>NUCLEOTIDE SEQUENCE</scope>
    <source>
        <strain evidence="1">12-063</strain>
    </source>
</reference>
<dbReference type="EMBL" id="CALYLK010000002">
    <property type="protein sequence ID" value="CAH8199012.1"/>
    <property type="molecule type" value="Genomic_DNA"/>
</dbReference>
<name>A0ABM9FK50_9VIBR</name>
<evidence type="ECO:0000313" key="2">
    <source>
        <dbReference type="Proteomes" id="UP001152658"/>
    </source>
</evidence>
<sequence>MLQPSFQQPRNADLQQQGKFWTRKYQSYKLTAKPKASIDLPFPHFEPVKLTTNRQ</sequence>
<keyword evidence="2" id="KW-1185">Reference proteome</keyword>
<evidence type="ECO:0000313" key="1">
    <source>
        <dbReference type="EMBL" id="CAH8199012.1"/>
    </source>
</evidence>
<accession>A0ABM9FK50</accession>
<dbReference type="Proteomes" id="UP001152658">
    <property type="component" value="Unassembled WGS sequence"/>
</dbReference>
<gene>
    <name evidence="1" type="ORF">VAE063_1010287</name>
</gene>
<protein>
    <submittedName>
        <fullName evidence="1">Uncharacterized protein</fullName>
    </submittedName>
</protein>
<proteinExistence type="predicted"/>
<comment type="caution">
    <text evidence="1">The sequence shown here is derived from an EMBL/GenBank/DDBJ whole genome shotgun (WGS) entry which is preliminary data.</text>
</comment>